<comment type="caution">
    <text evidence="1">The sequence shown here is derived from an EMBL/GenBank/DDBJ whole genome shotgun (WGS) entry which is preliminary data.</text>
</comment>
<sequence length="69" mass="7843">MKQPRFLSYRLTPQRLRWLNVIAQRLGLQGRSAYASAIDFALQALVSGLTEAQPLPRKEDPNTHDHDQG</sequence>
<dbReference type="RefSeq" id="WP_315626247.1">
    <property type="nucleotide sequence ID" value="NZ_JAUHMF010000010.1"/>
</dbReference>
<name>A0ABU3NT65_9CHLR</name>
<proteinExistence type="predicted"/>
<dbReference type="Proteomes" id="UP001254165">
    <property type="component" value="Unassembled WGS sequence"/>
</dbReference>
<protein>
    <submittedName>
        <fullName evidence="1">Uncharacterized protein</fullName>
    </submittedName>
</protein>
<evidence type="ECO:0000313" key="1">
    <source>
        <dbReference type="EMBL" id="MDT8899590.1"/>
    </source>
</evidence>
<accession>A0ABU3NT65</accession>
<organism evidence="1 2">
    <name type="scientific">Thermanaerothrix solaris</name>
    <dbReference type="NCBI Taxonomy" id="3058434"/>
    <lineage>
        <taxon>Bacteria</taxon>
        <taxon>Bacillati</taxon>
        <taxon>Chloroflexota</taxon>
        <taxon>Anaerolineae</taxon>
        <taxon>Anaerolineales</taxon>
        <taxon>Anaerolineaceae</taxon>
        <taxon>Thermanaerothrix</taxon>
    </lineage>
</organism>
<evidence type="ECO:0000313" key="2">
    <source>
        <dbReference type="Proteomes" id="UP001254165"/>
    </source>
</evidence>
<gene>
    <name evidence="1" type="ORF">QYE77_15095</name>
</gene>
<reference evidence="1 2" key="1">
    <citation type="submission" date="2023-07" db="EMBL/GenBank/DDBJ databases">
        <title>Novel species of Thermanaerothrix with wide hydrolytic capabilities.</title>
        <authorList>
            <person name="Zayulina K.S."/>
            <person name="Podosokorskaya O.A."/>
            <person name="Elcheninov A.G."/>
        </authorList>
    </citation>
    <scope>NUCLEOTIDE SEQUENCE [LARGE SCALE GENOMIC DNA]</scope>
    <source>
        <strain evidence="1 2">4228-RoL</strain>
        <plasmid evidence="1">p4228-RoL</plasmid>
    </source>
</reference>
<geneLocation type="plasmid" evidence="1">
    <name>p4228-RoL</name>
</geneLocation>
<keyword evidence="1" id="KW-0614">Plasmid</keyword>
<keyword evidence="2" id="KW-1185">Reference proteome</keyword>
<dbReference type="EMBL" id="JAUHMF010000010">
    <property type="protein sequence ID" value="MDT8899590.1"/>
    <property type="molecule type" value="Genomic_DNA"/>
</dbReference>